<evidence type="ECO:0000313" key="3">
    <source>
        <dbReference type="Proteomes" id="UP000073492"/>
    </source>
</evidence>
<comment type="caution">
    <text evidence="2">The sequence shown here is derived from an EMBL/GenBank/DDBJ whole genome shotgun (WGS) entry which is preliminary data.</text>
</comment>
<feature type="compositionally biased region" description="Basic and acidic residues" evidence="1">
    <location>
        <begin position="62"/>
        <end position="96"/>
    </location>
</feature>
<evidence type="ECO:0000256" key="1">
    <source>
        <dbReference type="SAM" id="MobiDB-lite"/>
    </source>
</evidence>
<dbReference type="AlphaFoldDB" id="A0A139IRH7"/>
<proteinExistence type="predicted"/>
<dbReference type="OrthoDB" id="10423574at2759"/>
<organism evidence="2 3">
    <name type="scientific">Pseudocercospora musae</name>
    <dbReference type="NCBI Taxonomy" id="113226"/>
    <lineage>
        <taxon>Eukaryota</taxon>
        <taxon>Fungi</taxon>
        <taxon>Dikarya</taxon>
        <taxon>Ascomycota</taxon>
        <taxon>Pezizomycotina</taxon>
        <taxon>Dothideomycetes</taxon>
        <taxon>Dothideomycetidae</taxon>
        <taxon>Mycosphaerellales</taxon>
        <taxon>Mycosphaerellaceae</taxon>
        <taxon>Pseudocercospora</taxon>
    </lineage>
</organism>
<feature type="compositionally biased region" description="Polar residues" evidence="1">
    <location>
        <begin position="148"/>
        <end position="159"/>
    </location>
</feature>
<sequence length="256" mass="29403">MWSYEGRSSAKSRMGTEPNTHTARHVTKSPTAHDPVMLFNPNVELPGETTPNRRSSRRKRNPHPDYRRQQTLLEHSDPESSDKEPRSRPNHTIHDGETEDELVEDADNEYNDEDHTIKVGGEAEGFEQENQMPVEDRDRKREHKDSGRATNGRPSTKNTCALVPRDDIQTGSSPSPPVPSTSMRSKKRKENTTVRKDTEERSVKRERSEHASREAPTSPELTDFEDDDELMALKLKETQLLMKKRMKELRRQGKLA</sequence>
<dbReference type="Proteomes" id="UP000073492">
    <property type="component" value="Unassembled WGS sequence"/>
</dbReference>
<evidence type="ECO:0000313" key="2">
    <source>
        <dbReference type="EMBL" id="KXT17363.1"/>
    </source>
</evidence>
<gene>
    <name evidence="2" type="ORF">AC579_3884</name>
</gene>
<feature type="region of interest" description="Disordered" evidence="1">
    <location>
        <begin position="1"/>
        <end position="224"/>
    </location>
</feature>
<name>A0A139IRH7_9PEZI</name>
<feature type="compositionally biased region" description="Basic and acidic residues" evidence="1">
    <location>
        <begin position="190"/>
        <end position="213"/>
    </location>
</feature>
<dbReference type="EMBL" id="LFZO01000021">
    <property type="protein sequence ID" value="KXT17363.1"/>
    <property type="molecule type" value="Genomic_DNA"/>
</dbReference>
<feature type="compositionally biased region" description="Basic and acidic residues" evidence="1">
    <location>
        <begin position="134"/>
        <end position="147"/>
    </location>
</feature>
<keyword evidence="3" id="KW-1185">Reference proteome</keyword>
<accession>A0A139IRH7</accession>
<reference evidence="2 3" key="1">
    <citation type="submission" date="2015-07" db="EMBL/GenBank/DDBJ databases">
        <title>Comparative genomics of the Sigatoka disease complex on banana suggests a link between parallel evolutionary changes in Pseudocercospora fijiensis and Pseudocercospora eumusae and increased virulence on the banana host.</title>
        <authorList>
            <person name="Chang T.-C."/>
            <person name="Salvucci A."/>
            <person name="Crous P.W."/>
            <person name="Stergiopoulos I."/>
        </authorList>
    </citation>
    <scope>NUCLEOTIDE SEQUENCE [LARGE SCALE GENOMIC DNA]</scope>
    <source>
        <strain evidence="2 3">CBS 116634</strain>
    </source>
</reference>
<feature type="compositionally biased region" description="Acidic residues" evidence="1">
    <location>
        <begin position="97"/>
        <end position="112"/>
    </location>
</feature>
<protein>
    <submittedName>
        <fullName evidence="2">Uncharacterized protein</fullName>
    </submittedName>
</protein>